<dbReference type="InterPro" id="IPR018490">
    <property type="entry name" value="cNMP-bd_dom_sf"/>
</dbReference>
<sequence>MNTIQISQCVEDITPERLKTGSIFGALSPSGIQYLVNEGELLHFSKGESVFENEDKGDFFYIVITGEVAFYKKHSTNATLIRRVSFGEALGYVTMISLTQRLGNARAEKDAILLKVDYNLFAAFHDKHAFDFGILILNLSRDMARNIQKLSNTIAVANIDVDLTF</sequence>
<dbReference type="Pfam" id="PF00027">
    <property type="entry name" value="cNMP_binding"/>
    <property type="match status" value="1"/>
</dbReference>
<keyword evidence="4" id="KW-1185">Reference proteome</keyword>
<evidence type="ECO:0000313" key="4">
    <source>
        <dbReference type="Proteomes" id="UP001597059"/>
    </source>
</evidence>
<dbReference type="CDD" id="cd00038">
    <property type="entry name" value="CAP_ED"/>
    <property type="match status" value="1"/>
</dbReference>
<evidence type="ECO:0000256" key="1">
    <source>
        <dbReference type="ARBA" id="ARBA00004496"/>
    </source>
</evidence>
<dbReference type="PROSITE" id="PS50042">
    <property type="entry name" value="CNMP_BINDING_3"/>
    <property type="match status" value="1"/>
</dbReference>
<proteinExistence type="predicted"/>
<reference evidence="4" key="1">
    <citation type="journal article" date="2019" name="Int. J. Syst. Evol. Microbiol.">
        <title>The Global Catalogue of Microorganisms (GCM) 10K type strain sequencing project: providing services to taxonomists for standard genome sequencing and annotation.</title>
        <authorList>
            <consortium name="The Broad Institute Genomics Platform"/>
            <consortium name="The Broad Institute Genome Sequencing Center for Infectious Disease"/>
            <person name="Wu L."/>
            <person name="Ma J."/>
        </authorList>
    </citation>
    <scope>NUCLEOTIDE SEQUENCE [LARGE SCALE GENOMIC DNA]</scope>
    <source>
        <strain evidence="4">JCM 30774</strain>
    </source>
</reference>
<dbReference type="EMBL" id="JBHTMN010000011">
    <property type="protein sequence ID" value="MFD1383778.1"/>
    <property type="molecule type" value="Genomic_DNA"/>
</dbReference>
<comment type="subcellular location">
    <subcellularLocation>
        <location evidence="1">Cytoplasm</location>
    </subcellularLocation>
</comment>
<organism evidence="3 4">
    <name type="scientific">Rhodanobacter aciditrophus</name>
    <dbReference type="NCBI Taxonomy" id="1623218"/>
    <lineage>
        <taxon>Bacteria</taxon>
        <taxon>Pseudomonadati</taxon>
        <taxon>Pseudomonadota</taxon>
        <taxon>Gammaproteobacteria</taxon>
        <taxon>Lysobacterales</taxon>
        <taxon>Rhodanobacteraceae</taxon>
        <taxon>Rhodanobacter</taxon>
    </lineage>
</organism>
<comment type="caution">
    <text evidence="3">The sequence shown here is derived from an EMBL/GenBank/DDBJ whole genome shotgun (WGS) entry which is preliminary data.</text>
</comment>
<gene>
    <name evidence="3" type="ORF">ACFQ45_10385</name>
</gene>
<dbReference type="SUPFAM" id="SSF51206">
    <property type="entry name" value="cAMP-binding domain-like"/>
    <property type="match status" value="1"/>
</dbReference>
<dbReference type="RefSeq" id="WP_377367368.1">
    <property type="nucleotide sequence ID" value="NZ_JBHTMN010000011.1"/>
</dbReference>
<accession>A0ABW4B2P1</accession>
<protein>
    <submittedName>
        <fullName evidence="3">Cyclic nucleotide-binding domain-containing protein</fullName>
    </submittedName>
</protein>
<dbReference type="InterPro" id="IPR014710">
    <property type="entry name" value="RmlC-like_jellyroll"/>
</dbReference>
<feature type="domain" description="Cyclic nucleotide-binding" evidence="2">
    <location>
        <begin position="23"/>
        <end position="121"/>
    </location>
</feature>
<dbReference type="InterPro" id="IPR000595">
    <property type="entry name" value="cNMP-bd_dom"/>
</dbReference>
<dbReference type="SMART" id="SM00100">
    <property type="entry name" value="cNMP"/>
    <property type="match status" value="1"/>
</dbReference>
<evidence type="ECO:0000259" key="2">
    <source>
        <dbReference type="PROSITE" id="PS50042"/>
    </source>
</evidence>
<dbReference type="Proteomes" id="UP001597059">
    <property type="component" value="Unassembled WGS sequence"/>
</dbReference>
<name>A0ABW4B2P1_9GAMM</name>
<dbReference type="Gene3D" id="2.60.120.10">
    <property type="entry name" value="Jelly Rolls"/>
    <property type="match status" value="1"/>
</dbReference>
<evidence type="ECO:0000313" key="3">
    <source>
        <dbReference type="EMBL" id="MFD1383778.1"/>
    </source>
</evidence>